<dbReference type="SUPFAM" id="SSF52507">
    <property type="entry name" value="Homo-oligomeric flavin-containing Cys decarboxylases, HFCD"/>
    <property type="match status" value="1"/>
</dbReference>
<accession>A0A1H9WV45</accession>
<dbReference type="Gene3D" id="3.40.50.1950">
    <property type="entry name" value="Flavin prenyltransferase-like"/>
    <property type="match status" value="1"/>
</dbReference>
<proteinExistence type="predicted"/>
<dbReference type="AlphaFoldDB" id="A0A1H9WV45"/>
<keyword evidence="2" id="KW-1185">Reference proteome</keyword>
<dbReference type="Proteomes" id="UP000182841">
    <property type="component" value="Unassembled WGS sequence"/>
</dbReference>
<organism evidence="1 2">
    <name type="scientific">Streptomyces qinglanensis</name>
    <dbReference type="NCBI Taxonomy" id="943816"/>
    <lineage>
        <taxon>Bacteria</taxon>
        <taxon>Bacillati</taxon>
        <taxon>Actinomycetota</taxon>
        <taxon>Actinomycetes</taxon>
        <taxon>Kitasatosporales</taxon>
        <taxon>Streptomycetaceae</taxon>
        <taxon>Streptomyces</taxon>
    </lineage>
</organism>
<reference evidence="2" key="1">
    <citation type="submission" date="2016-10" db="EMBL/GenBank/DDBJ databases">
        <authorList>
            <person name="Varghese N."/>
            <person name="Submissions S."/>
        </authorList>
    </citation>
    <scope>NUCLEOTIDE SEQUENCE [LARGE SCALE GENOMIC DNA]</scope>
    <source>
        <strain evidence="2">CGMCC 4.6825</strain>
    </source>
</reference>
<protein>
    <submittedName>
        <fullName evidence="1">Uncharacterized protein</fullName>
    </submittedName>
</protein>
<dbReference type="EMBL" id="FOGO01000021">
    <property type="protein sequence ID" value="SES37699.1"/>
    <property type="molecule type" value="Genomic_DNA"/>
</dbReference>
<sequence>MHLLLTPAAARWLETELPGLEELTGHPVRHRYDAPWRSEPLPLADVVLVAPLSAADACAWAAGITPDPALAVPAEASYRSRPVLAMPYWHSETDRQRSLRDALEHLRWRDGVKLLRGRKGYRPHPPGQEDPAAYPWESALAAAERELRFY</sequence>
<dbReference type="GO" id="GO:0003824">
    <property type="term" value="F:catalytic activity"/>
    <property type="evidence" value="ECO:0007669"/>
    <property type="project" value="InterPro"/>
</dbReference>
<name>A0A1H9WV45_9ACTN</name>
<evidence type="ECO:0000313" key="2">
    <source>
        <dbReference type="Proteomes" id="UP000182841"/>
    </source>
</evidence>
<dbReference type="InterPro" id="IPR036551">
    <property type="entry name" value="Flavin_trans-like"/>
</dbReference>
<evidence type="ECO:0000313" key="1">
    <source>
        <dbReference type="EMBL" id="SES37699.1"/>
    </source>
</evidence>
<gene>
    <name evidence="1" type="ORF">SAMN05421870_12126</name>
</gene>